<dbReference type="RefSeq" id="WP_348737985.1">
    <property type="nucleotide sequence ID" value="NZ_CAXJRC010000011.1"/>
</dbReference>
<evidence type="ECO:0000313" key="2">
    <source>
        <dbReference type="Proteomes" id="UP001497602"/>
    </source>
</evidence>
<reference evidence="1 2" key="1">
    <citation type="submission" date="2024-05" db="EMBL/GenBank/DDBJ databases">
        <authorList>
            <person name="Duchaud E."/>
        </authorList>
    </citation>
    <scope>NUCLEOTIDE SEQUENCE [LARGE SCALE GENOMIC DNA]</scope>
    <source>
        <strain evidence="1">Ena-SAMPLE-TAB-13-05-2024-13:56:06:370-140305</strain>
    </source>
</reference>
<dbReference type="SUPFAM" id="SSF158446">
    <property type="entry name" value="IVS-encoded protein-like"/>
    <property type="match status" value="1"/>
</dbReference>
<dbReference type="PANTHER" id="PTHR38471:SF2">
    <property type="entry name" value="FOUR HELIX BUNDLE PROTEIN"/>
    <property type="match status" value="1"/>
</dbReference>
<proteinExistence type="predicted"/>
<accession>A0ABP1F8T2</accession>
<evidence type="ECO:0000313" key="1">
    <source>
        <dbReference type="EMBL" id="CAL2106216.1"/>
    </source>
</evidence>
<dbReference type="CDD" id="cd16377">
    <property type="entry name" value="23S_rRNA_IVP_like"/>
    <property type="match status" value="1"/>
</dbReference>
<dbReference type="InterPro" id="IPR036583">
    <property type="entry name" value="23S_rRNA_IVS_sf"/>
</dbReference>
<dbReference type="Pfam" id="PF05635">
    <property type="entry name" value="23S_rRNA_IVP"/>
    <property type="match status" value="1"/>
</dbReference>
<dbReference type="NCBIfam" id="TIGR02436">
    <property type="entry name" value="four helix bundle protein"/>
    <property type="match status" value="1"/>
</dbReference>
<dbReference type="Gene3D" id="1.20.1440.60">
    <property type="entry name" value="23S rRNA-intervening sequence"/>
    <property type="match status" value="1"/>
</dbReference>
<dbReference type="InterPro" id="IPR012657">
    <property type="entry name" value="23S_rRNA-intervening_sequence"/>
</dbReference>
<name>A0ABP1F8T2_9FLAO</name>
<dbReference type="PANTHER" id="PTHR38471">
    <property type="entry name" value="FOUR HELIX BUNDLE PROTEIN"/>
    <property type="match status" value="1"/>
</dbReference>
<sequence>MRDYKKYDVWKKSHELALEIYNQTKSFPKEEMYGITSQLRRASLSIPTNIVEGTSRNSEKEFAQFINIASGSSAEVEYLLEFSKANNYLSEQQHITLNKEIIAIRKMLYVLYKKLKN</sequence>
<protein>
    <submittedName>
        <fullName evidence="1">Four helix bundle protein</fullName>
    </submittedName>
</protein>
<dbReference type="Proteomes" id="UP001497602">
    <property type="component" value="Unassembled WGS sequence"/>
</dbReference>
<organism evidence="1 2">
    <name type="scientific">Tenacibaculum vairaonense</name>
    <dbReference type="NCBI Taxonomy" id="3137860"/>
    <lineage>
        <taxon>Bacteria</taxon>
        <taxon>Pseudomonadati</taxon>
        <taxon>Bacteroidota</taxon>
        <taxon>Flavobacteriia</taxon>
        <taxon>Flavobacteriales</taxon>
        <taxon>Flavobacteriaceae</taxon>
        <taxon>Tenacibaculum</taxon>
    </lineage>
</organism>
<gene>
    <name evidence="1" type="ORF">T190115A13A_10372</name>
</gene>
<dbReference type="EMBL" id="CAXJRC010000011">
    <property type="protein sequence ID" value="CAL2106216.1"/>
    <property type="molecule type" value="Genomic_DNA"/>
</dbReference>
<keyword evidence="2" id="KW-1185">Reference proteome</keyword>
<comment type="caution">
    <text evidence="1">The sequence shown here is derived from an EMBL/GenBank/DDBJ whole genome shotgun (WGS) entry which is preliminary data.</text>
</comment>